<dbReference type="Pfam" id="PF00122">
    <property type="entry name" value="E1-E2_ATPase"/>
    <property type="match status" value="1"/>
</dbReference>
<sequence length="1051" mass="116326">MFKSNTNQACDTEAQTLGAGLLITTTTTSPKYGRFWRKSLYVGIFITLKKTPDDQESPPSSPSYVPLPEEPPAASEILERTSSDHVIDVHSDNERVIDVDDEELLPVTVAEIVKRRDLNSLRRLGGVDRVLARLRSNLEDGIDGGQDQAWNSVKEKGFFYFFLKACGSYTNVLLLVSTVLSFVTGIIEKGRKDGWHDGVAILFALVLLVAFPSVGNYHHERKMAKKKLKNMEKLEVLVERGENLQRISISKVVVGNVVRLNEGDRVPADGLLVSEGDLVLDEVLKSKINHKRNPFLFSGSKVIKGHGRMLVTSVGDNTAMGKPLSSVTYQPNEKTVFQGRIEKPSIYMDMIALCVTVLISLVVLIRLLHGNHSKSNGSPELKGNVSVETMTKIFEKIALKSKGKIWILTSALTSVVIGIQHGMPFVITMSLCCWKEKVQLSWALPQNLLACGTMGLVTVIYIDATGGLMCEPVEVSKVFVGEKEIKNDGGPKDVLEVLRQGIDVSFSVSEISVSPTNALIISWAKQRRNSDLNLPSYDILDHKSCIKKGSGALMRKKGEDGKIMHLHWDGAASTILEMCSHYYDSNGESHAIEGQKKEFKKLIKDMEDGGLIPIAFAYRKIEVPELKEDGLSLLAIVGLKCPCQEEFKSVVQTLINAGVGVKLVSDDELSVVRAVAFELGIISPGSKDVALKGEDIRKLTTREGMKELDRATVVGSCLPEHKVRMIQCSKRKGHIVAFVGGSTTIDILALKEADVGIIEETQSTILVKEFSDITLKGYRSLVPVLKFGRCCYHNIQKFIQLQFTACLSGLLISLVMTMVRGESPITGLELAWMNLVLCLLGGLIMKMELKSEELLTNKPAKRTQSLLTKAVWVNIAIQASYQASILLLFQLKGQAITDMNDSVRKTMVFNTFILCQIFNQFNAMDLVKWEVFWVFLQNYSLLLTLTDVIVTQVVLIHYLGSITQFEKLNAVQWTCCFLVAALPLGFDRALRWLAGIWSLFLSSVGRPLPYGMPSPYVSYLGVPFFTFLLLALPALFTTIINYDDNVPSGCK</sequence>
<dbReference type="InterPro" id="IPR023298">
    <property type="entry name" value="ATPase_P-typ_TM_dom_sf"/>
</dbReference>
<dbReference type="SUPFAM" id="SSF81653">
    <property type="entry name" value="Calcium ATPase, transduction domain A"/>
    <property type="match status" value="1"/>
</dbReference>
<dbReference type="Gene3D" id="1.20.1110.10">
    <property type="entry name" value="Calcium-transporting ATPase, transmembrane domain"/>
    <property type="match status" value="2"/>
</dbReference>
<dbReference type="Proteomes" id="UP001324115">
    <property type="component" value="Unassembled WGS sequence"/>
</dbReference>
<feature type="domain" description="P-type ATPase A" evidence="10">
    <location>
        <begin position="231"/>
        <end position="324"/>
    </location>
</feature>
<dbReference type="Pfam" id="PF13246">
    <property type="entry name" value="Cation_ATPase"/>
    <property type="match status" value="1"/>
</dbReference>
<keyword evidence="6 9" id="KW-1133">Transmembrane helix</keyword>
<evidence type="ECO:0000256" key="6">
    <source>
        <dbReference type="ARBA" id="ARBA00022989"/>
    </source>
</evidence>
<feature type="transmembrane region" description="Helical" evidence="9">
    <location>
        <begin position="931"/>
        <end position="956"/>
    </location>
</feature>
<comment type="subcellular location">
    <subcellularLocation>
        <location evidence="1">Membrane</location>
    </subcellularLocation>
</comment>
<dbReference type="InterPro" id="IPR023299">
    <property type="entry name" value="ATPase_P-typ_cyto_dom_N"/>
</dbReference>
<dbReference type="Gene3D" id="3.40.1110.10">
    <property type="entry name" value="Calcium-transporting ATPase, cytoplasmic domain N"/>
    <property type="match status" value="2"/>
</dbReference>
<keyword evidence="5" id="KW-0460">Magnesium</keyword>
<feature type="transmembrane region" description="Helical" evidence="9">
    <location>
        <begin position="968"/>
        <end position="986"/>
    </location>
</feature>
<dbReference type="PANTHER" id="PTHR24093:SF454">
    <property type="entry name" value="CATION-TRANSPORTING P-TYPE ATPASE C-TERMINAL DOMAIN-CONTAINING PROTEIN"/>
    <property type="match status" value="1"/>
</dbReference>
<evidence type="ECO:0000256" key="2">
    <source>
        <dbReference type="ARBA" id="ARBA00022692"/>
    </source>
</evidence>
<dbReference type="SUPFAM" id="SSF56784">
    <property type="entry name" value="HAD-like"/>
    <property type="match status" value="1"/>
</dbReference>
<feature type="region of interest" description="Disordered" evidence="8">
    <location>
        <begin position="51"/>
        <end position="71"/>
    </location>
</feature>
<feature type="domain" description="Cation-transporting P-type ATPase C-terminal" evidence="11">
    <location>
        <begin position="823"/>
        <end position="992"/>
    </location>
</feature>
<reference evidence="12 13" key="1">
    <citation type="journal article" date="2023" name="G3 (Bethesda)">
        <title>A haplotype-resolved chromosome-scale genome for Quercus rubra L. provides insights into the genetics of adaptive traits for red oak species.</title>
        <authorList>
            <person name="Kapoor B."/>
            <person name="Jenkins J."/>
            <person name="Schmutz J."/>
            <person name="Zhebentyayeva T."/>
            <person name="Kuelheim C."/>
            <person name="Coggeshall M."/>
            <person name="Heim C."/>
            <person name="Lasky J.R."/>
            <person name="Leites L."/>
            <person name="Islam-Faridi N."/>
            <person name="Romero-Severson J."/>
            <person name="DeLeo V.L."/>
            <person name="Lucas S.M."/>
            <person name="Lazic D."/>
            <person name="Gailing O."/>
            <person name="Carlson J."/>
            <person name="Staton M."/>
        </authorList>
    </citation>
    <scope>NUCLEOTIDE SEQUENCE [LARGE SCALE GENOMIC DNA]</scope>
    <source>
        <strain evidence="12">Pseudo-F2</strain>
    </source>
</reference>
<dbReference type="InterPro" id="IPR008250">
    <property type="entry name" value="ATPase_P-typ_transduc_dom_A_sf"/>
</dbReference>
<evidence type="ECO:0000256" key="1">
    <source>
        <dbReference type="ARBA" id="ARBA00004370"/>
    </source>
</evidence>
<dbReference type="AlphaFoldDB" id="A0AAN7IDU1"/>
<evidence type="ECO:0008006" key="14">
    <source>
        <dbReference type="Google" id="ProtNLM"/>
    </source>
</evidence>
<keyword evidence="7 9" id="KW-0472">Membrane</keyword>
<keyword evidence="2 9" id="KW-0812">Transmembrane</keyword>
<protein>
    <recommendedName>
        <fullName evidence="14">Calcium-transporting ATPase</fullName>
    </recommendedName>
</protein>
<evidence type="ECO:0000256" key="5">
    <source>
        <dbReference type="ARBA" id="ARBA00022842"/>
    </source>
</evidence>
<evidence type="ECO:0000256" key="9">
    <source>
        <dbReference type="SAM" id="Phobius"/>
    </source>
</evidence>
<evidence type="ECO:0000256" key="3">
    <source>
        <dbReference type="ARBA" id="ARBA00022723"/>
    </source>
</evidence>
<dbReference type="InterPro" id="IPR006068">
    <property type="entry name" value="ATPase_P-typ_cation-transptr_C"/>
</dbReference>
<evidence type="ECO:0000313" key="13">
    <source>
        <dbReference type="Proteomes" id="UP001324115"/>
    </source>
</evidence>
<evidence type="ECO:0000256" key="8">
    <source>
        <dbReference type="SAM" id="MobiDB-lite"/>
    </source>
</evidence>
<dbReference type="GO" id="GO:0005388">
    <property type="term" value="F:P-type calcium transporter activity"/>
    <property type="evidence" value="ECO:0007669"/>
    <property type="project" value="TreeGrafter"/>
</dbReference>
<dbReference type="GO" id="GO:0046872">
    <property type="term" value="F:metal ion binding"/>
    <property type="evidence" value="ECO:0007669"/>
    <property type="project" value="UniProtKB-KW"/>
</dbReference>
<evidence type="ECO:0000256" key="4">
    <source>
        <dbReference type="ARBA" id="ARBA00022837"/>
    </source>
</evidence>
<dbReference type="InterPro" id="IPR036412">
    <property type="entry name" value="HAD-like_sf"/>
</dbReference>
<dbReference type="InterPro" id="IPR023214">
    <property type="entry name" value="HAD_sf"/>
</dbReference>
<dbReference type="GO" id="GO:0000166">
    <property type="term" value="F:nucleotide binding"/>
    <property type="evidence" value="ECO:0007669"/>
    <property type="project" value="InterPro"/>
</dbReference>
<keyword evidence="3" id="KW-0479">Metal-binding</keyword>
<evidence type="ECO:0000313" key="12">
    <source>
        <dbReference type="EMBL" id="KAK4577054.1"/>
    </source>
</evidence>
<dbReference type="PANTHER" id="PTHR24093">
    <property type="entry name" value="CATION TRANSPORTING ATPASE"/>
    <property type="match status" value="1"/>
</dbReference>
<feature type="transmembrane region" description="Helical" evidence="9">
    <location>
        <begin position="199"/>
        <end position="217"/>
    </location>
</feature>
<feature type="transmembrane region" description="Helical" evidence="9">
    <location>
        <begin position="405"/>
        <end position="427"/>
    </location>
</feature>
<dbReference type="Gene3D" id="2.70.150.10">
    <property type="entry name" value="Calcium-transporting ATPase, cytoplasmic transduction domain A"/>
    <property type="match status" value="1"/>
</dbReference>
<feature type="transmembrane region" description="Helical" evidence="9">
    <location>
        <begin position="1016"/>
        <end position="1036"/>
    </location>
</feature>
<evidence type="ECO:0000259" key="10">
    <source>
        <dbReference type="Pfam" id="PF00122"/>
    </source>
</evidence>
<feature type="transmembrane region" description="Helical" evidence="9">
    <location>
        <begin position="831"/>
        <end position="849"/>
    </location>
</feature>
<feature type="transmembrane region" description="Helical" evidence="9">
    <location>
        <begin position="350"/>
        <end position="369"/>
    </location>
</feature>
<comment type="caution">
    <text evidence="12">The sequence shown here is derived from an EMBL/GenBank/DDBJ whole genome shotgun (WGS) entry which is preliminary data.</text>
</comment>
<dbReference type="SUPFAM" id="SSF81665">
    <property type="entry name" value="Calcium ATPase, transmembrane domain M"/>
    <property type="match status" value="1"/>
</dbReference>
<feature type="transmembrane region" description="Helical" evidence="9">
    <location>
        <begin position="158"/>
        <end position="187"/>
    </location>
</feature>
<keyword evidence="4" id="KW-0106">Calcium</keyword>
<accession>A0AAN7IDU1</accession>
<dbReference type="Pfam" id="PF00689">
    <property type="entry name" value="Cation_ATPase_C"/>
    <property type="match status" value="1"/>
</dbReference>
<dbReference type="GO" id="GO:0005886">
    <property type="term" value="C:plasma membrane"/>
    <property type="evidence" value="ECO:0007669"/>
    <property type="project" value="TreeGrafter"/>
</dbReference>
<proteinExistence type="predicted"/>
<organism evidence="12 13">
    <name type="scientific">Quercus rubra</name>
    <name type="common">Northern red oak</name>
    <name type="synonym">Quercus borealis</name>
    <dbReference type="NCBI Taxonomy" id="3512"/>
    <lineage>
        <taxon>Eukaryota</taxon>
        <taxon>Viridiplantae</taxon>
        <taxon>Streptophyta</taxon>
        <taxon>Embryophyta</taxon>
        <taxon>Tracheophyta</taxon>
        <taxon>Spermatophyta</taxon>
        <taxon>Magnoliopsida</taxon>
        <taxon>eudicotyledons</taxon>
        <taxon>Gunneridae</taxon>
        <taxon>Pentapetalae</taxon>
        <taxon>rosids</taxon>
        <taxon>fabids</taxon>
        <taxon>Fagales</taxon>
        <taxon>Fagaceae</taxon>
        <taxon>Quercus</taxon>
    </lineage>
</organism>
<dbReference type="InterPro" id="IPR059000">
    <property type="entry name" value="ATPase_P-type_domA"/>
</dbReference>
<keyword evidence="13" id="KW-1185">Reference proteome</keyword>
<evidence type="ECO:0000259" key="11">
    <source>
        <dbReference type="Pfam" id="PF00689"/>
    </source>
</evidence>
<dbReference type="Gene3D" id="3.40.50.1000">
    <property type="entry name" value="HAD superfamily/HAD-like"/>
    <property type="match status" value="2"/>
</dbReference>
<name>A0AAN7IDU1_QUERU</name>
<gene>
    <name evidence="12" type="ORF">RGQ29_027531</name>
</gene>
<evidence type="ECO:0000256" key="7">
    <source>
        <dbReference type="ARBA" id="ARBA00023136"/>
    </source>
</evidence>
<dbReference type="EMBL" id="JAXUIC010000008">
    <property type="protein sequence ID" value="KAK4577054.1"/>
    <property type="molecule type" value="Genomic_DNA"/>
</dbReference>